<name>A0A8H7BGL2_9FUNG</name>
<evidence type="ECO:0000313" key="3">
    <source>
        <dbReference type="Proteomes" id="UP000605846"/>
    </source>
</evidence>
<dbReference type="EMBL" id="JABAYA010000170">
    <property type="protein sequence ID" value="KAF7722945.1"/>
    <property type="molecule type" value="Genomic_DNA"/>
</dbReference>
<proteinExistence type="predicted"/>
<dbReference type="AlphaFoldDB" id="A0A8H7BGL2"/>
<feature type="coiled-coil region" evidence="1">
    <location>
        <begin position="103"/>
        <end position="130"/>
    </location>
</feature>
<gene>
    <name evidence="2" type="ORF">EC973_002577</name>
</gene>
<protein>
    <submittedName>
        <fullName evidence="2">Uncharacterized protein</fullName>
    </submittedName>
</protein>
<accession>A0A8H7BGL2</accession>
<keyword evidence="1" id="KW-0175">Coiled coil</keyword>
<reference evidence="2" key="1">
    <citation type="submission" date="2020-01" db="EMBL/GenBank/DDBJ databases">
        <title>Genome Sequencing of Three Apophysomyces-Like Fungal Strains Confirms a Novel Fungal Genus in the Mucoromycota with divergent Burkholderia-like Endosymbiotic Bacteria.</title>
        <authorList>
            <person name="Stajich J.E."/>
            <person name="Macias A.M."/>
            <person name="Carter-House D."/>
            <person name="Lovett B."/>
            <person name="Kasson L.R."/>
            <person name="Berry K."/>
            <person name="Grigoriev I."/>
            <person name="Chang Y."/>
            <person name="Spatafora J."/>
            <person name="Kasson M.T."/>
        </authorList>
    </citation>
    <scope>NUCLEOTIDE SEQUENCE</scope>
    <source>
        <strain evidence="2">NRRL A-21654</strain>
    </source>
</reference>
<organism evidence="2 3">
    <name type="scientific">Apophysomyces ossiformis</name>
    <dbReference type="NCBI Taxonomy" id="679940"/>
    <lineage>
        <taxon>Eukaryota</taxon>
        <taxon>Fungi</taxon>
        <taxon>Fungi incertae sedis</taxon>
        <taxon>Mucoromycota</taxon>
        <taxon>Mucoromycotina</taxon>
        <taxon>Mucoromycetes</taxon>
        <taxon>Mucorales</taxon>
        <taxon>Mucorineae</taxon>
        <taxon>Mucoraceae</taxon>
        <taxon>Apophysomyces</taxon>
    </lineage>
</organism>
<evidence type="ECO:0000256" key="1">
    <source>
        <dbReference type="SAM" id="Coils"/>
    </source>
</evidence>
<evidence type="ECO:0000313" key="2">
    <source>
        <dbReference type="EMBL" id="KAF7722945.1"/>
    </source>
</evidence>
<dbReference type="Proteomes" id="UP000605846">
    <property type="component" value="Unassembled WGS sequence"/>
</dbReference>
<comment type="caution">
    <text evidence="2">The sequence shown here is derived from an EMBL/GenBank/DDBJ whole genome shotgun (WGS) entry which is preliminary data.</text>
</comment>
<sequence length="168" mass="19118">MQQWLENALESSTLSALSTGNKSIAYSIRPITSGASLDQLQKQTYTPSVILSSRSPAVIKKKMASMQIRKLRLNAQVNNYQWETKWQKCIRVMLQRKSLKVCLKALKTKNGRLRQRLSVLESERNAAKAKERRDQARVIALEAELARLTQGVSADVHRTCDDERHDLP</sequence>
<keyword evidence="3" id="KW-1185">Reference proteome</keyword>